<comment type="similarity">
    <text evidence="1">Belongs to the ABC transporter superfamily.</text>
</comment>
<keyword evidence="3" id="KW-0547">Nucleotide-binding</keyword>
<dbReference type="SMART" id="SM00382">
    <property type="entry name" value="AAA"/>
    <property type="match status" value="2"/>
</dbReference>
<dbReference type="eggNOG" id="COG4172">
    <property type="taxonomic scope" value="Bacteria"/>
</dbReference>
<dbReference type="GO" id="GO:0055085">
    <property type="term" value="P:transmembrane transport"/>
    <property type="evidence" value="ECO:0007669"/>
    <property type="project" value="UniProtKB-ARBA"/>
</dbReference>
<dbReference type="GO" id="GO:0015833">
    <property type="term" value="P:peptide transport"/>
    <property type="evidence" value="ECO:0007669"/>
    <property type="project" value="InterPro"/>
</dbReference>
<keyword evidence="4 6" id="KW-0067">ATP-binding</keyword>
<dbReference type="PANTHER" id="PTHR43776:SF7">
    <property type="entry name" value="D,D-DIPEPTIDE TRANSPORT ATP-BINDING PROTEIN DDPF-RELATED"/>
    <property type="match status" value="1"/>
</dbReference>
<dbReference type="InterPro" id="IPR013563">
    <property type="entry name" value="Oligopep_ABC_C"/>
</dbReference>
<dbReference type="PROSITE" id="PS00211">
    <property type="entry name" value="ABC_TRANSPORTER_1"/>
    <property type="match status" value="2"/>
</dbReference>
<dbReference type="NCBIfam" id="NF008453">
    <property type="entry name" value="PRK11308.1"/>
    <property type="match status" value="2"/>
</dbReference>
<dbReference type="FunFam" id="3.40.50.300:FF:000016">
    <property type="entry name" value="Oligopeptide ABC transporter ATP-binding component"/>
    <property type="match status" value="1"/>
</dbReference>
<evidence type="ECO:0000256" key="3">
    <source>
        <dbReference type="ARBA" id="ARBA00022741"/>
    </source>
</evidence>
<dbReference type="NCBIfam" id="NF007739">
    <property type="entry name" value="PRK10419.1"/>
    <property type="match status" value="2"/>
</dbReference>
<reference evidence="6 7" key="1">
    <citation type="submission" date="2014-07" db="EMBL/GenBank/DDBJ databases">
        <title>Genome Sequence of Rhodococcus opacus Strain R7, a Biodegrader of Mono- and Polycyclic Aromatic Hydrocarbons.</title>
        <authorList>
            <person name="Di Gennaro P."/>
            <person name="Zampolli J."/>
            <person name="Presti I."/>
            <person name="Cappelletti M."/>
            <person name="D'Ursi P."/>
            <person name="Orro A."/>
            <person name="Mezzelani A."/>
            <person name="Milanesi L."/>
        </authorList>
    </citation>
    <scope>NUCLEOTIDE SEQUENCE [LARGE SCALE GENOMIC DNA]</scope>
    <source>
        <strain evidence="6 7">R7</strain>
    </source>
</reference>
<evidence type="ECO:0000256" key="4">
    <source>
        <dbReference type="ARBA" id="ARBA00022840"/>
    </source>
</evidence>
<name>A0A076EUL1_RHOOP</name>
<protein>
    <submittedName>
        <fullName evidence="6">ABC transporter ATP-binding protein</fullName>
    </submittedName>
</protein>
<dbReference type="InterPro" id="IPR050319">
    <property type="entry name" value="ABC_transp_ATP-bind"/>
</dbReference>
<evidence type="ECO:0000259" key="5">
    <source>
        <dbReference type="PROSITE" id="PS50893"/>
    </source>
</evidence>
<dbReference type="RefSeq" id="WP_128641486.1">
    <property type="nucleotide sequence ID" value="NZ_CP008947.1"/>
</dbReference>
<dbReference type="InterPro" id="IPR027417">
    <property type="entry name" value="P-loop_NTPase"/>
</dbReference>
<dbReference type="SUPFAM" id="SSF52540">
    <property type="entry name" value="P-loop containing nucleoside triphosphate hydrolases"/>
    <property type="match status" value="2"/>
</dbReference>
<keyword evidence="2" id="KW-0813">Transport</keyword>
<sequence>MSSTTTASAGTTAPLLQVSGLRVAYGSVSDPVVAVKGVDLTVSRGEVVAVVGESGSGKSTTAHAILGLLSGSGRAVAGTVTFDGERLDTKSERALGRVRGARIGLVPQDPTTSLNPVLRVGAQVAEVLRIHGLADRRTAAVEAVRILAEAGIDKPEVRARQYPQDLSGGQRQRVLIGIALACSPELVIADEPTSALDVTVQRRILDHLDARIAESGTAVLLITHDLGVAADRADRIVVMSQGEVVETGPTREILENPQHEYTRTLLAAAPSLSVGRGPSRAAEAGGAEPDVLLRVSGVSKTFRIDRRTAIDAVQDVSFEVPRGRTLSLVGESGSGKSTVARIAIRLDSPTGGRVEFDGRDITTLRGGALRALRRRVQIVYQNPYASLDPKLAVADIVAEPLGAFGVGTRAEREARVAELLEQVALPRTYLERRPAELSGGQRQRVAIARALALHPELVVLDEPVSALDVSVQSQILGLLESLQRDLGLSYLFISHDLAVVRQISDTVAVMRSGRIVESGAAAEIFDNPRHDYTRQLLDAIPGRSVVRPRSAQLEESIHA</sequence>
<dbReference type="PROSITE" id="PS50893">
    <property type="entry name" value="ABC_TRANSPORTER_2"/>
    <property type="match status" value="2"/>
</dbReference>
<dbReference type="EMBL" id="CP008947">
    <property type="protein sequence ID" value="AII08963.1"/>
    <property type="molecule type" value="Genomic_DNA"/>
</dbReference>
<feature type="domain" description="ABC transporter" evidence="5">
    <location>
        <begin position="293"/>
        <end position="537"/>
    </location>
</feature>
<organism evidence="6 7">
    <name type="scientific">Rhodococcus opacus</name>
    <name type="common">Nocardia opaca</name>
    <dbReference type="NCBI Taxonomy" id="37919"/>
    <lineage>
        <taxon>Bacteria</taxon>
        <taxon>Bacillati</taxon>
        <taxon>Actinomycetota</taxon>
        <taxon>Actinomycetes</taxon>
        <taxon>Mycobacteriales</taxon>
        <taxon>Nocardiaceae</taxon>
        <taxon>Rhodococcus</taxon>
    </lineage>
</organism>
<dbReference type="Pfam" id="PF08352">
    <property type="entry name" value="oligo_HPY"/>
    <property type="match status" value="2"/>
</dbReference>
<evidence type="ECO:0000256" key="2">
    <source>
        <dbReference type="ARBA" id="ARBA00022448"/>
    </source>
</evidence>
<dbReference type="InterPro" id="IPR017871">
    <property type="entry name" value="ABC_transporter-like_CS"/>
</dbReference>
<evidence type="ECO:0000313" key="6">
    <source>
        <dbReference type="EMBL" id="AII08963.1"/>
    </source>
</evidence>
<dbReference type="PANTHER" id="PTHR43776">
    <property type="entry name" value="TRANSPORT ATP-BINDING PROTEIN"/>
    <property type="match status" value="1"/>
</dbReference>
<gene>
    <name evidence="6" type="ORF">EP51_31780</name>
</gene>
<dbReference type="Gene3D" id="3.40.50.300">
    <property type="entry name" value="P-loop containing nucleotide triphosphate hydrolases"/>
    <property type="match status" value="2"/>
</dbReference>
<feature type="domain" description="ABC transporter" evidence="5">
    <location>
        <begin position="16"/>
        <end position="266"/>
    </location>
</feature>
<dbReference type="AlphaFoldDB" id="A0A076EUL1"/>
<evidence type="ECO:0000256" key="1">
    <source>
        <dbReference type="ARBA" id="ARBA00005417"/>
    </source>
</evidence>
<dbReference type="GO" id="GO:0016887">
    <property type="term" value="F:ATP hydrolysis activity"/>
    <property type="evidence" value="ECO:0007669"/>
    <property type="project" value="InterPro"/>
</dbReference>
<accession>A0A076EUL1</accession>
<proteinExistence type="inferred from homology"/>
<dbReference type="InterPro" id="IPR003439">
    <property type="entry name" value="ABC_transporter-like_ATP-bd"/>
</dbReference>
<dbReference type="Pfam" id="PF00005">
    <property type="entry name" value="ABC_tran"/>
    <property type="match status" value="2"/>
</dbReference>
<dbReference type="GO" id="GO:0005524">
    <property type="term" value="F:ATP binding"/>
    <property type="evidence" value="ECO:0007669"/>
    <property type="project" value="UniProtKB-KW"/>
</dbReference>
<dbReference type="Proteomes" id="UP000028488">
    <property type="component" value="Chromosome"/>
</dbReference>
<dbReference type="CDD" id="cd03257">
    <property type="entry name" value="ABC_NikE_OppD_transporters"/>
    <property type="match status" value="2"/>
</dbReference>
<evidence type="ECO:0000313" key="7">
    <source>
        <dbReference type="Proteomes" id="UP000028488"/>
    </source>
</evidence>
<dbReference type="InterPro" id="IPR003593">
    <property type="entry name" value="AAA+_ATPase"/>
</dbReference>